<dbReference type="Gene3D" id="3.40.630.30">
    <property type="match status" value="1"/>
</dbReference>
<sequence length="172" mass="20156">MKQYFYKRFKGVELVLLSFRSIDLSRDAETIIKFRRDSYVISFGDDYLFGDNKSYLKKIETRLVKFPGGIVLVENGDKPVGQIEMQIKHIDNKQIGYVNLFYLIPAYRGLGYGSQLIEYAEHFFQENNINEYQLRVSAANKRAIRFYKKQGFNSLGVEEEGTVPRIRMQKLL</sequence>
<accession>A0A5D4RFH9</accession>
<dbReference type="RefSeq" id="WP_148974769.1">
    <property type="nucleotide sequence ID" value="NZ_VTER01000005.1"/>
</dbReference>
<protein>
    <submittedName>
        <fullName evidence="4">GNAT family N-acetyltransferase</fullName>
    </submittedName>
</protein>
<evidence type="ECO:0000259" key="3">
    <source>
        <dbReference type="PROSITE" id="PS51186"/>
    </source>
</evidence>
<evidence type="ECO:0000313" key="4">
    <source>
        <dbReference type="EMBL" id="TYS48596.1"/>
    </source>
</evidence>
<reference evidence="4 5" key="1">
    <citation type="submission" date="2019-08" db="EMBL/GenBank/DDBJ databases">
        <title>Bacillus genomes from the desert of Cuatro Cienegas, Coahuila.</title>
        <authorList>
            <person name="Olmedo-Alvarez G."/>
        </authorList>
    </citation>
    <scope>NUCLEOTIDE SEQUENCE [LARGE SCALE GENOMIC DNA]</scope>
    <source>
        <strain evidence="4 5">CH446_14T</strain>
    </source>
</reference>
<evidence type="ECO:0000256" key="2">
    <source>
        <dbReference type="ARBA" id="ARBA00023315"/>
    </source>
</evidence>
<dbReference type="InterPro" id="IPR000182">
    <property type="entry name" value="GNAT_dom"/>
</dbReference>
<dbReference type="PROSITE" id="PS51186">
    <property type="entry name" value="GNAT"/>
    <property type="match status" value="1"/>
</dbReference>
<gene>
    <name evidence="4" type="ORF">FZD51_10780</name>
</gene>
<feature type="domain" description="N-acetyltransferase" evidence="3">
    <location>
        <begin position="17"/>
        <end position="172"/>
    </location>
</feature>
<dbReference type="GO" id="GO:0016747">
    <property type="term" value="F:acyltransferase activity, transferring groups other than amino-acyl groups"/>
    <property type="evidence" value="ECO:0007669"/>
    <property type="project" value="InterPro"/>
</dbReference>
<dbReference type="SUPFAM" id="SSF55729">
    <property type="entry name" value="Acyl-CoA N-acyltransferases (Nat)"/>
    <property type="match status" value="1"/>
</dbReference>
<dbReference type="EMBL" id="VTER01000005">
    <property type="protein sequence ID" value="TYS48596.1"/>
    <property type="molecule type" value="Genomic_DNA"/>
</dbReference>
<proteinExistence type="predicted"/>
<name>A0A5D4RFH9_9BACI</name>
<dbReference type="Pfam" id="PF00583">
    <property type="entry name" value="Acetyltransf_1"/>
    <property type="match status" value="1"/>
</dbReference>
<organism evidence="4 5">
    <name type="scientific">Bacillus infantis</name>
    <dbReference type="NCBI Taxonomy" id="324767"/>
    <lineage>
        <taxon>Bacteria</taxon>
        <taxon>Bacillati</taxon>
        <taxon>Bacillota</taxon>
        <taxon>Bacilli</taxon>
        <taxon>Bacillales</taxon>
        <taxon>Bacillaceae</taxon>
        <taxon>Bacillus</taxon>
    </lineage>
</organism>
<dbReference type="InterPro" id="IPR016181">
    <property type="entry name" value="Acyl_CoA_acyltransferase"/>
</dbReference>
<evidence type="ECO:0000313" key="5">
    <source>
        <dbReference type="Proteomes" id="UP000322139"/>
    </source>
</evidence>
<comment type="caution">
    <text evidence="4">The sequence shown here is derived from an EMBL/GenBank/DDBJ whole genome shotgun (WGS) entry which is preliminary data.</text>
</comment>
<dbReference type="AlphaFoldDB" id="A0A5D4RFH9"/>
<dbReference type="CDD" id="cd04301">
    <property type="entry name" value="NAT_SF"/>
    <property type="match status" value="1"/>
</dbReference>
<dbReference type="PANTHER" id="PTHR43420">
    <property type="entry name" value="ACETYLTRANSFERASE"/>
    <property type="match status" value="1"/>
</dbReference>
<keyword evidence="1 4" id="KW-0808">Transferase</keyword>
<keyword evidence="2" id="KW-0012">Acyltransferase</keyword>
<evidence type="ECO:0000256" key="1">
    <source>
        <dbReference type="ARBA" id="ARBA00022679"/>
    </source>
</evidence>
<dbReference type="InterPro" id="IPR050680">
    <property type="entry name" value="YpeA/RimI_acetyltransf"/>
</dbReference>
<dbReference type="Proteomes" id="UP000322139">
    <property type="component" value="Unassembled WGS sequence"/>
</dbReference>